<evidence type="ECO:0000313" key="2">
    <source>
        <dbReference type="Proteomes" id="UP000075502"/>
    </source>
</evidence>
<dbReference type="Proteomes" id="UP000075502">
    <property type="component" value="Unassembled WGS sequence"/>
</dbReference>
<protein>
    <submittedName>
        <fullName evidence="1">Uncharacterized protein</fullName>
    </submittedName>
</protein>
<dbReference type="AlphaFoldDB" id="A0A150TFH5"/>
<comment type="caution">
    <text evidence="1">The sequence shown here is derived from an EMBL/GenBank/DDBJ whole genome shotgun (WGS) entry which is preliminary data.</text>
</comment>
<proteinExistence type="predicted"/>
<gene>
    <name evidence="1" type="ORF">BE21_51950</name>
</gene>
<accession>A0A150TFH5</accession>
<evidence type="ECO:0000313" key="1">
    <source>
        <dbReference type="EMBL" id="KYG03386.1"/>
    </source>
</evidence>
<organism evidence="1 2">
    <name type="scientific">Sorangium cellulosum</name>
    <name type="common">Polyangium cellulosum</name>
    <dbReference type="NCBI Taxonomy" id="56"/>
    <lineage>
        <taxon>Bacteria</taxon>
        <taxon>Pseudomonadati</taxon>
        <taxon>Myxococcota</taxon>
        <taxon>Polyangia</taxon>
        <taxon>Polyangiales</taxon>
        <taxon>Polyangiaceae</taxon>
        <taxon>Sorangium</taxon>
    </lineage>
</organism>
<name>A0A150TFH5_SORCE</name>
<sequence>MKHAAIIEVLLQHAFYTDLRCPDLSIEPSDATARLLRDHRCLWRTSSQGARVLSPLDPTGRPFLPLPGDAALLFYLAVRGGDFAAVTDLASFRGRAAPVFTDAGAGTDGELRLAPADPARPRLPPGVLAAVEIRPGGAPRPARFLVSFPARQARWAYYCVTDLAPAAGELAVVDASPAGAAGALRFSAVTLDPTDPVAAQIERRYPGMRCACFVSDQPVAARAEPRRSLELRLGPDRVAGPLPNPSLQSAAKEDLLFQIIMYRAQPFQTP</sequence>
<reference evidence="1 2" key="1">
    <citation type="submission" date="2014-02" db="EMBL/GenBank/DDBJ databases">
        <title>The small core and large imbalanced accessory genome model reveals a collaborative survival strategy of Sorangium cellulosum strains in nature.</title>
        <authorList>
            <person name="Han K."/>
            <person name="Peng R."/>
            <person name="Blom J."/>
            <person name="Li Y.-Z."/>
        </authorList>
    </citation>
    <scope>NUCLEOTIDE SEQUENCE [LARGE SCALE GENOMIC DNA]</scope>
    <source>
        <strain evidence="1 2">So0007-03</strain>
    </source>
</reference>
<dbReference type="EMBL" id="JEME01002728">
    <property type="protein sequence ID" value="KYG03386.1"/>
    <property type="molecule type" value="Genomic_DNA"/>
</dbReference>